<dbReference type="GO" id="GO:0016020">
    <property type="term" value="C:membrane"/>
    <property type="evidence" value="ECO:0007669"/>
    <property type="project" value="UniProtKB-UniRule"/>
</dbReference>
<evidence type="ECO:0000256" key="1">
    <source>
        <dbReference type="PROSITE-ProRule" id="PRU00473"/>
    </source>
</evidence>
<protein>
    <recommendedName>
        <fullName evidence="2">OmpA-like domain-containing protein</fullName>
    </recommendedName>
</protein>
<feature type="domain" description="OmpA-like" evidence="2">
    <location>
        <begin position="1613"/>
        <end position="1741"/>
    </location>
</feature>
<dbReference type="InterPro" id="IPR036737">
    <property type="entry name" value="OmpA-like_sf"/>
</dbReference>
<name>A0A5C1QIS5_9SPIO</name>
<dbReference type="PROSITE" id="PS51123">
    <property type="entry name" value="OMPA_2"/>
    <property type="match status" value="1"/>
</dbReference>
<dbReference type="PANTHER" id="PTHR30329:SF21">
    <property type="entry name" value="LIPOPROTEIN YIAD-RELATED"/>
    <property type="match status" value="1"/>
</dbReference>
<dbReference type="Pfam" id="PF13860">
    <property type="entry name" value="FlgD_ig"/>
    <property type="match status" value="1"/>
</dbReference>
<reference evidence="3 4" key="1">
    <citation type="submission" date="2019-02" db="EMBL/GenBank/DDBJ databases">
        <authorList>
            <person name="Fomenkov A."/>
            <person name="Dubinina G."/>
            <person name="Grabovich M."/>
            <person name="Vincze T."/>
            <person name="Roberts R.J."/>
        </authorList>
    </citation>
    <scope>NUCLEOTIDE SEQUENCE [LARGE SCALE GENOMIC DNA]</scope>
    <source>
        <strain evidence="3 4">P</strain>
    </source>
</reference>
<dbReference type="InterPro" id="IPR006665">
    <property type="entry name" value="OmpA-like"/>
</dbReference>
<dbReference type="Gene3D" id="3.30.1330.60">
    <property type="entry name" value="OmpA-like domain"/>
    <property type="match status" value="1"/>
</dbReference>
<dbReference type="RefSeq" id="WP_149569316.1">
    <property type="nucleotide sequence ID" value="NZ_CP035807.1"/>
</dbReference>
<keyword evidence="4" id="KW-1185">Reference proteome</keyword>
<dbReference type="CDD" id="cd07185">
    <property type="entry name" value="OmpA_C-like"/>
    <property type="match status" value="1"/>
</dbReference>
<dbReference type="Pfam" id="PF13585">
    <property type="entry name" value="CHU_C"/>
    <property type="match status" value="2"/>
</dbReference>
<dbReference type="OrthoDB" id="337472at2"/>
<gene>
    <name evidence="3" type="ORF">EW093_15785</name>
</gene>
<evidence type="ECO:0000313" key="3">
    <source>
        <dbReference type="EMBL" id="QEN06082.1"/>
    </source>
</evidence>
<dbReference type="InterPro" id="IPR025965">
    <property type="entry name" value="FlgD/Vpr_Ig-like"/>
</dbReference>
<dbReference type="Pfam" id="PF00691">
    <property type="entry name" value="OmpA"/>
    <property type="match status" value="1"/>
</dbReference>
<organism evidence="3 4">
    <name type="scientific">Thiospirochaeta perfilievii</name>
    <dbReference type="NCBI Taxonomy" id="252967"/>
    <lineage>
        <taxon>Bacteria</taxon>
        <taxon>Pseudomonadati</taxon>
        <taxon>Spirochaetota</taxon>
        <taxon>Spirochaetia</taxon>
        <taxon>Spirochaetales</taxon>
        <taxon>Spirochaetaceae</taxon>
        <taxon>Thiospirochaeta</taxon>
    </lineage>
</organism>
<sequence>MKKFNSVVALLLVGNLLFGDVLELASPGLTASSAYYESNKNTSIAIKNPALTADIQRYTFDLSYLLLQGITGDETGTGHSIGIGGALPSKYGVFSTSLNLLLTNGLTTSDLKVGTAAGLNLNFSKEIYSDLYFGAGLSSIFGSDSTGFDWSLGLNLGIVKNSGDLSKYFKDVRWGFALNNLGKGYKQDGLIDANSPSPTFTPSGFFEFSLLNNSVLDLNIASEVSLPSLTDLNLEIGARAVLYNKIIIDTSLNANLRELIDGDVSRLIPSLYFGYDFNLGSDEARGSLSANPYANGVWAIGASGTVPLGDKDKNPPEVEINYNDIQYVSPNFDGVKDELNFPVNATDERYIVGYEVVIKDNFGKVVKRIVNKDERPENESIKNLFTKLVGPKTGIPVPESFRWDGKKDDGELVPDGQYSFFTKFIDDNGNSTTSEIYKFYIDNTKPSLEISEPSGLDLIFSPNGDGNKDQLLIPQSGSNEVRWYAEITDFLGNAVKSQAWDNNELSDFTWDGKDDSGQLVPDGVYKYKVSSTDLAGNSNEDSVDNIIINTKQPPIGINIDTNTFSPNDDGVKDYMEFVLDIPVKTGILNWNLVIKNKSGGIVNEFSTKKQGYSVIEDNIRFNGEDLNGKYLEEGIYTGELSVVYQNGHSPKVLSPEFSIDNTAPKASVKAKYTMFSPNGDGSKDQIIFDQTSSKEEEWFGEIFDEFGTSVYNVNWKGEIDKLFSWNGKTDDGELLNDGKFKYILSSTDKSGNSYKGEPVEFEINTTPTGIDLALNKDSFSPIDGKDFIELKPVVQSSVNLTNYSLDIVDSRDRVVKNISNSGELAPSYKWYGKDNRSNQLKDDNYYARISGEFLNGNKVVTLSSPIILDTTTPEVTVVRKDKFSVFSPNGDGKNDFITFSQKTSNEDQWIGEVKNSIGDTVFTSKWSGFAPNEYMFTGKDMDNKNLPDGKYIYTLYSRDKAGNIGRSKDMSVEIDTENVELFVSSDKTHFSPNGDSVKDSIDFIPVIKKSDGIDSLTYDVLDKGNKTIYSKKLTGDFTNKITWNGRSSDNKKVADGEYLVRLTVNYKRGDSPNASTKFILDTVAPVANITVNNLIFSPNGDGNKDFAEIINSSEDKATWTLSIKDEENRVVKERTLNGLVIKEWNFDGRAQDLSLLNNGRYTYSLNGIDEAGNSFNSKNVILTMDNSSSTVLVTNDYEVFSPNNDKIKDEITFTTRVDSKSPVESWLFKIVNEKNVTVKEFSGKRAPKEIVWNGLKDDGKNLVSQGKYKGVMSVIHENGNNPSTSTPLFELDSLYPEIDIKTSNKLFSPNGDGLKDSVYITQKATGEDLYHGVIYDDKNSVINEWYWKNSIDNLNWDGKDSSGNTARDGVYKYVVDTTDLGGNKSVKTIKDITIDTEDTDIFITYKKPVFAPDLSNRLGGQIFGLIVNNRKGIESWKITIKDKTEVIKVVEGEGSIPDTLEWDGRDKNGSFTNGLLTAEFNVVYTKGNSPTYLTKEFVADSDTPLIRVETTPTPFSPDNDFVDDELEISIGVKDLSSIKSWSFDIKDPKGNDFISFQGEGKPGNKIIWDGKSSKGELVQAAEEYSYTMSVEDVAGHTGVFRGEIPVDIMVIKDGNKLKIRVSSIIFEPNSSRLALSGTNGEANLKILKRLSEILDKYSSYKIEVEGHAHNIYGNRITKSQRSSLIDFSRERAEEVKSSLEDLGISGNRMTTVGIGGNDPVVEFDDVENAWKNRRVEFVLVK</sequence>
<dbReference type="PANTHER" id="PTHR30329">
    <property type="entry name" value="STATOR ELEMENT OF FLAGELLAR MOTOR COMPLEX"/>
    <property type="match status" value="1"/>
</dbReference>
<reference evidence="3 4" key="2">
    <citation type="submission" date="2019-09" db="EMBL/GenBank/DDBJ databases">
        <title>Complete Genome Sequence and Methylome Analysis of free living Spirochaetas.</title>
        <authorList>
            <person name="Leshcheva N."/>
            <person name="Mikheeva N."/>
        </authorList>
    </citation>
    <scope>NUCLEOTIDE SEQUENCE [LARGE SCALE GENOMIC DNA]</scope>
    <source>
        <strain evidence="3 4">P</strain>
    </source>
</reference>
<dbReference type="SUPFAM" id="SSF103088">
    <property type="entry name" value="OmpA-like"/>
    <property type="match status" value="1"/>
</dbReference>
<accession>A0A5C1QIS5</accession>
<proteinExistence type="predicted"/>
<dbReference type="Gene3D" id="2.60.40.4070">
    <property type="match status" value="4"/>
</dbReference>
<evidence type="ECO:0000259" key="2">
    <source>
        <dbReference type="PROSITE" id="PS51123"/>
    </source>
</evidence>
<dbReference type="InterPro" id="IPR050330">
    <property type="entry name" value="Bact_OuterMem_StrucFunc"/>
</dbReference>
<keyword evidence="1" id="KW-0472">Membrane</keyword>
<evidence type="ECO:0000313" key="4">
    <source>
        <dbReference type="Proteomes" id="UP000323824"/>
    </source>
</evidence>
<dbReference type="Proteomes" id="UP000323824">
    <property type="component" value="Chromosome"/>
</dbReference>
<dbReference type="EMBL" id="CP035807">
    <property type="protein sequence ID" value="QEN06082.1"/>
    <property type="molecule type" value="Genomic_DNA"/>
</dbReference>
<dbReference type="KEGG" id="sper:EW093_15785"/>